<dbReference type="RefSeq" id="XP_009156713.1">
    <property type="nucleotide sequence ID" value="XM_009158465.1"/>
</dbReference>
<name>H6BXK5_EXODN</name>
<dbReference type="AlphaFoldDB" id="H6BXK5"/>
<evidence type="ECO:0000256" key="2">
    <source>
        <dbReference type="ARBA" id="ARBA00022723"/>
    </source>
</evidence>
<feature type="compositionally biased region" description="Polar residues" evidence="8">
    <location>
        <begin position="415"/>
        <end position="431"/>
    </location>
</feature>
<dbReference type="GO" id="GO:0005634">
    <property type="term" value="C:nucleus"/>
    <property type="evidence" value="ECO:0007669"/>
    <property type="project" value="UniProtKB-SubCell"/>
</dbReference>
<dbReference type="GO" id="GO:0000978">
    <property type="term" value="F:RNA polymerase II cis-regulatory region sequence-specific DNA binding"/>
    <property type="evidence" value="ECO:0007669"/>
    <property type="project" value="InterPro"/>
</dbReference>
<dbReference type="GO" id="GO:0000785">
    <property type="term" value="C:chromatin"/>
    <property type="evidence" value="ECO:0007669"/>
    <property type="project" value="TreeGrafter"/>
</dbReference>
<keyword evidence="4 7" id="KW-0863">Zinc-finger</keyword>
<proteinExistence type="predicted"/>
<dbReference type="InterPro" id="IPR051059">
    <property type="entry name" value="VerF-like"/>
</dbReference>
<keyword evidence="2" id="KW-0479">Metal-binding</keyword>
<organism evidence="10 11">
    <name type="scientific">Exophiala dermatitidis (strain ATCC 34100 / CBS 525.76 / NIH/UT8656)</name>
    <name type="common">Black yeast</name>
    <name type="synonym">Wangiella dermatitidis</name>
    <dbReference type="NCBI Taxonomy" id="858893"/>
    <lineage>
        <taxon>Eukaryota</taxon>
        <taxon>Fungi</taxon>
        <taxon>Dikarya</taxon>
        <taxon>Ascomycota</taxon>
        <taxon>Pezizomycotina</taxon>
        <taxon>Eurotiomycetes</taxon>
        <taxon>Chaetothyriomycetidae</taxon>
        <taxon>Chaetothyriales</taxon>
        <taxon>Herpotrichiellaceae</taxon>
        <taxon>Exophiala</taxon>
    </lineage>
</organism>
<dbReference type="VEuPathDB" id="FungiDB:HMPREF1120_04341"/>
<dbReference type="HOGENOM" id="CLU_007784_1_0_1"/>
<evidence type="ECO:0000256" key="5">
    <source>
        <dbReference type="ARBA" id="ARBA00022833"/>
    </source>
</evidence>
<accession>H6BXK5</accession>
<dbReference type="Proteomes" id="UP000007304">
    <property type="component" value="Unassembled WGS sequence"/>
</dbReference>
<evidence type="ECO:0000256" key="8">
    <source>
        <dbReference type="SAM" id="MobiDB-lite"/>
    </source>
</evidence>
<feature type="domain" description="C2H2-type" evidence="9">
    <location>
        <begin position="15"/>
        <end position="42"/>
    </location>
</feature>
<keyword evidence="6" id="KW-0539">Nucleus</keyword>
<evidence type="ECO:0000256" key="7">
    <source>
        <dbReference type="PROSITE-ProRule" id="PRU00042"/>
    </source>
</evidence>
<dbReference type="PANTHER" id="PTHR40626">
    <property type="entry name" value="MIP31509P"/>
    <property type="match status" value="1"/>
</dbReference>
<dbReference type="PROSITE" id="PS50157">
    <property type="entry name" value="ZINC_FINGER_C2H2_2"/>
    <property type="match status" value="2"/>
</dbReference>
<keyword evidence="5" id="KW-0862">Zinc</keyword>
<dbReference type="eggNOG" id="KOG1721">
    <property type="taxonomic scope" value="Eukaryota"/>
</dbReference>
<dbReference type="OMA" id="QSILWCC"/>
<dbReference type="PROSITE" id="PS00028">
    <property type="entry name" value="ZINC_FINGER_C2H2_1"/>
    <property type="match status" value="1"/>
</dbReference>
<reference evidence="10" key="1">
    <citation type="submission" date="2011-07" db="EMBL/GenBank/DDBJ databases">
        <title>The Genome Sequence of Exophiala (Wangiella) dermatitidis NIH/UT8656.</title>
        <authorList>
            <consortium name="The Broad Institute Genome Sequencing Platform"/>
            <person name="Cuomo C."/>
            <person name="Wang Z."/>
            <person name="Hunicke-Smith S."/>
            <person name="Szanislo P.J."/>
            <person name="Earl A."/>
            <person name="Young S.K."/>
            <person name="Zeng Q."/>
            <person name="Gargeya S."/>
            <person name="Fitzgerald M."/>
            <person name="Haas B."/>
            <person name="Abouelleil A."/>
            <person name="Alvarado L."/>
            <person name="Arachchi H.M."/>
            <person name="Berlin A."/>
            <person name="Brown A."/>
            <person name="Chapman S.B."/>
            <person name="Chen Z."/>
            <person name="Dunbar C."/>
            <person name="Freedman E."/>
            <person name="Gearin G."/>
            <person name="Gellesch M."/>
            <person name="Goldberg J."/>
            <person name="Griggs A."/>
            <person name="Gujja S."/>
            <person name="Heiman D."/>
            <person name="Howarth C."/>
            <person name="Larson L."/>
            <person name="Lui A."/>
            <person name="MacDonald P.J.P."/>
            <person name="Montmayeur A."/>
            <person name="Murphy C."/>
            <person name="Neiman D."/>
            <person name="Pearson M."/>
            <person name="Priest M."/>
            <person name="Roberts A."/>
            <person name="Saif S."/>
            <person name="Shea T."/>
            <person name="Shenoy N."/>
            <person name="Sisk P."/>
            <person name="Stolte C."/>
            <person name="Sykes S."/>
            <person name="Wortman J."/>
            <person name="Nusbaum C."/>
            <person name="Birren B."/>
        </authorList>
    </citation>
    <scope>NUCLEOTIDE SEQUENCE</scope>
    <source>
        <strain evidence="10">NIH/UT8656</strain>
    </source>
</reference>
<dbReference type="InParanoid" id="H6BXK5"/>
<dbReference type="GO" id="GO:0008270">
    <property type="term" value="F:zinc ion binding"/>
    <property type="evidence" value="ECO:0007669"/>
    <property type="project" value="UniProtKB-KW"/>
</dbReference>
<dbReference type="SUPFAM" id="SSF57667">
    <property type="entry name" value="beta-beta-alpha zinc fingers"/>
    <property type="match status" value="1"/>
</dbReference>
<protein>
    <submittedName>
        <fullName evidence="10">Zinc finger protein ADR1</fullName>
    </submittedName>
</protein>
<feature type="compositionally biased region" description="Polar residues" evidence="8">
    <location>
        <begin position="249"/>
        <end position="259"/>
    </location>
</feature>
<evidence type="ECO:0000259" key="9">
    <source>
        <dbReference type="PROSITE" id="PS50157"/>
    </source>
</evidence>
<feature type="region of interest" description="Disordered" evidence="8">
    <location>
        <begin position="412"/>
        <end position="437"/>
    </location>
</feature>
<gene>
    <name evidence="10" type="ORF">HMPREF1120_04341</name>
</gene>
<dbReference type="CDD" id="cd12148">
    <property type="entry name" value="fungal_TF_MHR"/>
    <property type="match status" value="1"/>
</dbReference>
<keyword evidence="3" id="KW-0677">Repeat</keyword>
<feature type="domain" description="C2H2-type" evidence="9">
    <location>
        <begin position="43"/>
        <end position="70"/>
    </location>
</feature>
<dbReference type="GO" id="GO:0006351">
    <property type="term" value="P:DNA-templated transcription"/>
    <property type="evidence" value="ECO:0007669"/>
    <property type="project" value="InterPro"/>
</dbReference>
<dbReference type="InterPro" id="IPR036236">
    <property type="entry name" value="Znf_C2H2_sf"/>
</dbReference>
<evidence type="ECO:0000256" key="1">
    <source>
        <dbReference type="ARBA" id="ARBA00004123"/>
    </source>
</evidence>
<evidence type="ECO:0000256" key="4">
    <source>
        <dbReference type="ARBA" id="ARBA00022771"/>
    </source>
</evidence>
<dbReference type="SMART" id="SM00355">
    <property type="entry name" value="ZnF_C2H2"/>
    <property type="match status" value="2"/>
</dbReference>
<dbReference type="STRING" id="858893.H6BXK5"/>
<feature type="region of interest" description="Disordered" evidence="8">
    <location>
        <begin position="249"/>
        <end position="273"/>
    </location>
</feature>
<evidence type="ECO:0000256" key="3">
    <source>
        <dbReference type="ARBA" id="ARBA00022737"/>
    </source>
</evidence>
<dbReference type="OrthoDB" id="654211at2759"/>
<evidence type="ECO:0000313" key="10">
    <source>
        <dbReference type="EMBL" id="EHY56252.1"/>
    </source>
</evidence>
<comment type="subcellular location">
    <subcellularLocation>
        <location evidence="1">Nucleus</location>
    </subcellularLocation>
</comment>
<dbReference type="GeneID" id="20308980"/>
<dbReference type="InterPro" id="IPR007219">
    <property type="entry name" value="XnlR_reg_dom"/>
</dbReference>
<dbReference type="PANTHER" id="PTHR40626:SF10">
    <property type="entry name" value="C2H2-TYPE DOMAIN-CONTAINING PROTEIN"/>
    <property type="match status" value="1"/>
</dbReference>
<dbReference type="InterPro" id="IPR013087">
    <property type="entry name" value="Znf_C2H2_type"/>
</dbReference>
<dbReference type="GO" id="GO:0000981">
    <property type="term" value="F:DNA-binding transcription factor activity, RNA polymerase II-specific"/>
    <property type="evidence" value="ECO:0007669"/>
    <property type="project" value="InterPro"/>
</dbReference>
<dbReference type="EMBL" id="JH226132">
    <property type="protein sequence ID" value="EHY56252.1"/>
    <property type="molecule type" value="Genomic_DNA"/>
</dbReference>
<keyword evidence="11" id="KW-1185">Reference proteome</keyword>
<sequence>MEKTSLKSSATQKSLPCRFCNRHFRRLEHVQRHERTHTKETPFRCPCGKSFSRRDLQRRHEKAAHGGQACGYYVSPSPARVDQIAVNEANNQLKNSEISFHDAVSFQTVTDQCHQARPTSHVEVRPRQDGTQLQPLHPELGFRSNDDNAEMPLHGNTASAVEIPARMMSDDRTMATDSYQLGQSNLSVEPHDLYGRFDAFDSFLDMTDFSTFIPPELSAEPFLQIPTYGADQTQGQTSQNTLMVDTAGSQPRCDSTTGGTHAGGEQDTSFSRFGSPLPNPHFEPRDQIPKPPKSALTSLPRPVWKISEAEYRHIQAKIEAFSDVFPKDFKLPSRHTVSRYLEGCIKGLHVHVPCLHIPTFSVTRAAPELILSMAAIGSQFRFESHASPMLFYAAKAVIIEQLHRRERDTVRQLLSDPSSSGMSRPTINSTPPDGMEGPSRISEYADAQGNGYTSGSTQDDDSIGQVLQTAQAVIGLLIMGAWGPKQLVREAMSLQSLAATLARDDGFARLEGPEAPTSTESGWHAWVRIESGKRMKLMIYSMLQLLSTAYHTPPMMLTSEVDCHLPASASEWNAKSSEEWEEVRRHSSVVKERPFQDSFDALFQSNPNQAINAALSPLDNYILILALLQHIFLRQQTL</sequence>
<dbReference type="Gene3D" id="3.30.160.60">
    <property type="entry name" value="Classic Zinc Finger"/>
    <property type="match status" value="1"/>
</dbReference>
<dbReference type="Pfam" id="PF04082">
    <property type="entry name" value="Fungal_trans"/>
    <property type="match status" value="1"/>
</dbReference>
<evidence type="ECO:0000313" key="11">
    <source>
        <dbReference type="Proteomes" id="UP000007304"/>
    </source>
</evidence>
<evidence type="ECO:0000256" key="6">
    <source>
        <dbReference type="ARBA" id="ARBA00023242"/>
    </source>
</evidence>